<dbReference type="EMBL" id="CAKLPX010000001">
    <property type="protein sequence ID" value="CAH0990206.1"/>
    <property type="molecule type" value="Genomic_DNA"/>
</dbReference>
<dbReference type="PANTHER" id="PTHR11236">
    <property type="entry name" value="AMINOBENZOATE/ANTHRANILATE SYNTHASE"/>
    <property type="match status" value="1"/>
</dbReference>
<reference evidence="2" key="1">
    <citation type="submission" date="2021-12" db="EMBL/GenBank/DDBJ databases">
        <authorList>
            <person name="Rodrigo-Torres L."/>
            <person name="Arahal R. D."/>
            <person name="Lucena T."/>
        </authorList>
    </citation>
    <scope>NUCLEOTIDE SEQUENCE</scope>
    <source>
        <strain evidence="2">CECT 8267</strain>
    </source>
</reference>
<dbReference type="InterPro" id="IPR019999">
    <property type="entry name" value="Anth_synth_I-like"/>
</dbReference>
<dbReference type="PANTHER" id="PTHR11236:SF50">
    <property type="entry name" value="AMINODEOXYCHORISMATE SYNTHASE COMPONENT 1"/>
    <property type="match status" value="1"/>
</dbReference>
<protein>
    <submittedName>
        <fullName evidence="2">Aminodeoxychorismate synthase component 1</fullName>
        <ecNumber evidence="2">2.6.1.85</ecNumber>
    </submittedName>
</protein>
<dbReference type="InterPro" id="IPR005801">
    <property type="entry name" value="ADC_synthase"/>
</dbReference>
<comment type="caution">
    <text evidence="2">The sequence shown here is derived from an EMBL/GenBank/DDBJ whole genome shotgun (WGS) entry which is preliminary data.</text>
</comment>
<dbReference type="EC" id="2.6.1.85" evidence="2"/>
<accession>A0ABM9AC59</accession>
<proteinExistence type="predicted"/>
<organism evidence="2 3">
    <name type="scientific">Sinobacterium norvegicum</name>
    <dbReference type="NCBI Taxonomy" id="1641715"/>
    <lineage>
        <taxon>Bacteria</taxon>
        <taxon>Pseudomonadati</taxon>
        <taxon>Pseudomonadota</taxon>
        <taxon>Gammaproteobacteria</taxon>
        <taxon>Cellvibrionales</taxon>
        <taxon>Spongiibacteraceae</taxon>
        <taxon>Sinobacterium</taxon>
    </lineage>
</organism>
<keyword evidence="2" id="KW-0032">Aminotransferase</keyword>
<keyword evidence="2" id="KW-0808">Transferase</keyword>
<dbReference type="Proteomes" id="UP000838100">
    <property type="component" value="Unassembled WGS sequence"/>
</dbReference>
<dbReference type="SUPFAM" id="SSF56322">
    <property type="entry name" value="ADC synthase"/>
    <property type="match status" value="1"/>
</dbReference>
<evidence type="ECO:0000313" key="3">
    <source>
        <dbReference type="Proteomes" id="UP000838100"/>
    </source>
</evidence>
<dbReference type="InterPro" id="IPR015890">
    <property type="entry name" value="Chorismate_C"/>
</dbReference>
<dbReference type="RefSeq" id="WP_237442892.1">
    <property type="nucleotide sequence ID" value="NZ_CAKLPX010000001.1"/>
</dbReference>
<dbReference type="Pfam" id="PF00425">
    <property type="entry name" value="Chorismate_bind"/>
    <property type="match status" value="1"/>
</dbReference>
<feature type="domain" description="Chorismate-utilising enzyme C-terminal" evidence="1">
    <location>
        <begin position="221"/>
        <end position="474"/>
    </location>
</feature>
<dbReference type="Gene3D" id="3.60.120.10">
    <property type="entry name" value="Anthranilate synthase"/>
    <property type="match status" value="1"/>
</dbReference>
<evidence type="ECO:0000313" key="2">
    <source>
        <dbReference type="EMBL" id="CAH0990206.1"/>
    </source>
</evidence>
<name>A0ABM9AC59_9GAMM</name>
<dbReference type="InterPro" id="IPR005802">
    <property type="entry name" value="ADC_synth_comp_1"/>
</dbReference>
<evidence type="ECO:0000259" key="1">
    <source>
        <dbReference type="Pfam" id="PF00425"/>
    </source>
</evidence>
<keyword evidence="3" id="KW-1185">Reference proteome</keyword>
<gene>
    <name evidence="2" type="primary">pabB</name>
    <name evidence="2" type="ORF">SIN8267_00298</name>
</gene>
<sequence length="485" mass="54031">MNPFKALKSTPIGGKPLHPLPCVNNERQPVTISINLYSEAIEYQADSNLLFEPIHQQPGAVFLDSGNYHSAHGATDIITAFPQQRIRYDGHTLKINNSSSAATLEQAIARIKPLLNVFKTTNKNSSFNFIGGLIFQSSYELGAKMLGIDSNASADDLAMLNAGIYHWCICNDHHQKTTTLISVSDQGREQLEQYKQTYYQQRATPLSSFTITEAFSPSMSRQQYQHRFEQIKRYIVAGDCYQVNFSQHFQAGYQGNSWQAYKALKSALPSPYSAYFNTGDHQILSLSPERFIQVENGKIETKPIKGTRRRGHSSSEDQQLVKELQQSGKDRAENLMIVDLLRNDISKSAKHGSVRVPKLFEVESFANVHHLVSTITAELAEDCSQIELLSRAFPGGSITGAPKKRSMEIIAELEQIGRSAYCGSIGYVSFNGYADSNIAIRTMVADGQHIHCWGGGGIVMDSDLDEEYQESLTKVQLLMTTLENL</sequence>
<dbReference type="NCBIfam" id="TIGR00553">
    <property type="entry name" value="pabB"/>
    <property type="match status" value="1"/>
</dbReference>
<dbReference type="PRINTS" id="PR00095">
    <property type="entry name" value="ANTSNTHASEI"/>
</dbReference>
<dbReference type="GO" id="GO:0046820">
    <property type="term" value="F:4-amino-4-deoxychorismate synthase activity"/>
    <property type="evidence" value="ECO:0007669"/>
    <property type="project" value="UniProtKB-EC"/>
</dbReference>